<dbReference type="Pfam" id="PF00172">
    <property type="entry name" value="Zn_clus"/>
    <property type="match status" value="1"/>
</dbReference>
<dbReference type="GO" id="GO:0000981">
    <property type="term" value="F:DNA-binding transcription factor activity, RNA polymerase II-specific"/>
    <property type="evidence" value="ECO:0007669"/>
    <property type="project" value="InterPro"/>
</dbReference>
<sequence length="738" mass="81977">MPTQGQNKRPTPDERPAKRSRVSRACDQCRTAREKCDGTQPSCLTCSASSRACTYTAPPKKRGIQPGYIRTLELALTWLFQHTDCEAVLNRKIAQEGPSSILFGRDTKESNKLHKRWRKSKFCKDVDKLLAGEQLSPGDDPSAQSDEEDSEPEGEQPGLQEQLSVLPPEDEISPSAQFASSHIPLPTQQDTLYPHNVTDVPTSFHQQPAGATPLPSSAWRLLEVYFAFTQSWLPICEKHDMLRVSYSYPEAGLVLSDSDLSDHGDHAELWSVLAVAAHQERMVTQDQERDLVQDPARLYSVARSLIPAESGSFAVGHVRALLNLAVVNLGSGNTEVAWLLVGSASRILIVIERSSQILPTRWKHLLAGCFMLDSFLSLNLQRRPYLLESDVIRSGPIEEDGIEEWQPWSTPLDNPSSLFSRTPALGLSSFNKLTGIVEVLNLCGTTSPQSSPQKTLRHLESWKASLSTKFNYISDELKVTPFNPPAILLQLTYLSCVASLLTSPTHIQRMSEILTQYLAQLGIAAAPPIVLCLLAHIQANRMFSTLDPRLQSSVRRHEADIIRAWSSTRGQRSAQTPIVPTRNRATYQIPTPESIQVPFNSVYTQLENPSRSGRQRANVSLLDDLLPDMNPAISTSHRQQEFRAPSAGEDPRRPSLHHRNSTASRDLETFFDELASLDGAEMVDNQPQFMQNLGFAPDANMADFLALELGQYIPANSSTFMSQSHDSTHLDPVFFDGT</sequence>
<evidence type="ECO:0000313" key="5">
    <source>
        <dbReference type="EMBL" id="KAF2445216.1"/>
    </source>
</evidence>
<keyword evidence="2" id="KW-0539">Nucleus</keyword>
<evidence type="ECO:0000256" key="3">
    <source>
        <dbReference type="SAM" id="MobiDB-lite"/>
    </source>
</evidence>
<dbReference type="GO" id="GO:0045944">
    <property type="term" value="P:positive regulation of transcription by RNA polymerase II"/>
    <property type="evidence" value="ECO:0007669"/>
    <property type="project" value="TreeGrafter"/>
</dbReference>
<dbReference type="PROSITE" id="PS00463">
    <property type="entry name" value="ZN2_CY6_FUNGAL_1"/>
    <property type="match status" value="1"/>
</dbReference>
<dbReference type="SUPFAM" id="SSF57701">
    <property type="entry name" value="Zn2/Cys6 DNA-binding domain"/>
    <property type="match status" value="1"/>
</dbReference>
<dbReference type="Proteomes" id="UP000799764">
    <property type="component" value="Unassembled WGS sequence"/>
</dbReference>
<evidence type="ECO:0000313" key="6">
    <source>
        <dbReference type="Proteomes" id="UP000799764"/>
    </source>
</evidence>
<feature type="region of interest" description="Disordered" evidence="3">
    <location>
        <begin position="628"/>
        <end position="664"/>
    </location>
</feature>
<dbReference type="GO" id="GO:0006351">
    <property type="term" value="P:DNA-templated transcription"/>
    <property type="evidence" value="ECO:0007669"/>
    <property type="project" value="InterPro"/>
</dbReference>
<feature type="region of interest" description="Disordered" evidence="3">
    <location>
        <begin position="1"/>
        <end position="22"/>
    </location>
</feature>
<dbReference type="OrthoDB" id="3364175at2759"/>
<dbReference type="InterPro" id="IPR001138">
    <property type="entry name" value="Zn2Cys6_DnaBD"/>
</dbReference>
<evidence type="ECO:0000256" key="2">
    <source>
        <dbReference type="ARBA" id="ARBA00023242"/>
    </source>
</evidence>
<dbReference type="SMART" id="SM00066">
    <property type="entry name" value="GAL4"/>
    <property type="match status" value="1"/>
</dbReference>
<dbReference type="CDD" id="cd00067">
    <property type="entry name" value="GAL4"/>
    <property type="match status" value="1"/>
</dbReference>
<feature type="domain" description="Zn(2)-C6 fungal-type" evidence="4">
    <location>
        <begin position="25"/>
        <end position="55"/>
    </location>
</feature>
<dbReference type="GO" id="GO:0008270">
    <property type="term" value="F:zinc ion binding"/>
    <property type="evidence" value="ECO:0007669"/>
    <property type="project" value="InterPro"/>
</dbReference>
<dbReference type="CDD" id="cd12148">
    <property type="entry name" value="fungal_TF_MHR"/>
    <property type="match status" value="1"/>
</dbReference>
<comment type="caution">
    <text evidence="5">The sequence shown here is derived from an EMBL/GenBank/DDBJ whole genome shotgun (WGS) entry which is preliminary data.</text>
</comment>
<evidence type="ECO:0000256" key="1">
    <source>
        <dbReference type="ARBA" id="ARBA00022723"/>
    </source>
</evidence>
<protein>
    <recommendedName>
        <fullName evidence="4">Zn(2)-C6 fungal-type domain-containing protein</fullName>
    </recommendedName>
</protein>
<feature type="compositionally biased region" description="Acidic residues" evidence="3">
    <location>
        <begin position="145"/>
        <end position="154"/>
    </location>
</feature>
<dbReference type="InterPro" id="IPR052783">
    <property type="entry name" value="Metabolic/Drug-Res_Regulator"/>
</dbReference>
<dbReference type="SMART" id="SM00906">
    <property type="entry name" value="Fungal_trans"/>
    <property type="match status" value="1"/>
</dbReference>
<name>A0A9P4PJA9_9PLEO</name>
<dbReference type="InterPro" id="IPR007219">
    <property type="entry name" value="XnlR_reg_dom"/>
</dbReference>
<accession>A0A9P4PJA9</accession>
<evidence type="ECO:0000259" key="4">
    <source>
        <dbReference type="PROSITE" id="PS50048"/>
    </source>
</evidence>
<dbReference type="GO" id="GO:0003677">
    <property type="term" value="F:DNA binding"/>
    <property type="evidence" value="ECO:0007669"/>
    <property type="project" value="InterPro"/>
</dbReference>
<dbReference type="PROSITE" id="PS50048">
    <property type="entry name" value="ZN2_CY6_FUNGAL_2"/>
    <property type="match status" value="1"/>
</dbReference>
<keyword evidence="6" id="KW-1185">Reference proteome</keyword>
<dbReference type="Gene3D" id="4.10.240.10">
    <property type="entry name" value="Zn(2)-C6 fungal-type DNA-binding domain"/>
    <property type="match status" value="1"/>
</dbReference>
<gene>
    <name evidence="5" type="ORF">P171DRAFT_359556</name>
</gene>
<proteinExistence type="predicted"/>
<dbReference type="AlphaFoldDB" id="A0A9P4PJA9"/>
<dbReference type="EMBL" id="MU001500">
    <property type="protein sequence ID" value="KAF2445216.1"/>
    <property type="molecule type" value="Genomic_DNA"/>
</dbReference>
<organism evidence="5 6">
    <name type="scientific">Karstenula rhodostoma CBS 690.94</name>
    <dbReference type="NCBI Taxonomy" id="1392251"/>
    <lineage>
        <taxon>Eukaryota</taxon>
        <taxon>Fungi</taxon>
        <taxon>Dikarya</taxon>
        <taxon>Ascomycota</taxon>
        <taxon>Pezizomycotina</taxon>
        <taxon>Dothideomycetes</taxon>
        <taxon>Pleosporomycetidae</taxon>
        <taxon>Pleosporales</taxon>
        <taxon>Massarineae</taxon>
        <taxon>Didymosphaeriaceae</taxon>
        <taxon>Karstenula</taxon>
    </lineage>
</organism>
<dbReference type="PANTHER" id="PTHR47655:SF2">
    <property type="entry name" value="QUINIC ACID UTILIZATION ACTIVATOR"/>
    <property type="match status" value="1"/>
</dbReference>
<dbReference type="Pfam" id="PF04082">
    <property type="entry name" value="Fungal_trans"/>
    <property type="match status" value="1"/>
</dbReference>
<dbReference type="PANTHER" id="PTHR47655">
    <property type="entry name" value="QUINIC ACID UTILIZATION ACTIVATOR"/>
    <property type="match status" value="1"/>
</dbReference>
<dbReference type="InterPro" id="IPR036864">
    <property type="entry name" value="Zn2-C6_fun-type_DNA-bd_sf"/>
</dbReference>
<keyword evidence="1" id="KW-0479">Metal-binding</keyword>
<reference evidence="5" key="1">
    <citation type="journal article" date="2020" name="Stud. Mycol.">
        <title>101 Dothideomycetes genomes: a test case for predicting lifestyles and emergence of pathogens.</title>
        <authorList>
            <person name="Haridas S."/>
            <person name="Albert R."/>
            <person name="Binder M."/>
            <person name="Bloem J."/>
            <person name="Labutti K."/>
            <person name="Salamov A."/>
            <person name="Andreopoulos B."/>
            <person name="Baker S."/>
            <person name="Barry K."/>
            <person name="Bills G."/>
            <person name="Bluhm B."/>
            <person name="Cannon C."/>
            <person name="Castanera R."/>
            <person name="Culley D."/>
            <person name="Daum C."/>
            <person name="Ezra D."/>
            <person name="Gonzalez J."/>
            <person name="Henrissat B."/>
            <person name="Kuo A."/>
            <person name="Liang C."/>
            <person name="Lipzen A."/>
            <person name="Lutzoni F."/>
            <person name="Magnuson J."/>
            <person name="Mondo S."/>
            <person name="Nolan M."/>
            <person name="Ohm R."/>
            <person name="Pangilinan J."/>
            <person name="Park H.-J."/>
            <person name="Ramirez L."/>
            <person name="Alfaro M."/>
            <person name="Sun H."/>
            <person name="Tritt A."/>
            <person name="Yoshinaga Y."/>
            <person name="Zwiers L.-H."/>
            <person name="Turgeon B."/>
            <person name="Goodwin S."/>
            <person name="Spatafora J."/>
            <person name="Crous P."/>
            <person name="Grigoriev I."/>
        </authorList>
    </citation>
    <scope>NUCLEOTIDE SEQUENCE</scope>
    <source>
        <strain evidence="5">CBS 690.94</strain>
    </source>
</reference>
<feature type="region of interest" description="Disordered" evidence="3">
    <location>
        <begin position="132"/>
        <end position="159"/>
    </location>
</feature>